<feature type="active site" description="Proton donor" evidence="5">
    <location>
        <position position="210"/>
    </location>
</feature>
<feature type="site" description="Important for catalytic activity" evidence="5">
    <location>
        <position position="223"/>
    </location>
</feature>
<feature type="binding site" description="in other chain" evidence="5">
    <location>
        <position position="30"/>
    </location>
    <ligand>
        <name>phosphate</name>
        <dbReference type="ChEBI" id="CHEBI:43474"/>
        <note>ligand shared between dimeric partners</note>
    </ligand>
</feature>
<dbReference type="KEGG" id="obj:EIO64_06495"/>
<dbReference type="RefSeq" id="WP_136891019.1">
    <property type="nucleotide sequence ID" value="NZ_CAUWCU010000012.1"/>
</dbReference>
<evidence type="ECO:0000259" key="6">
    <source>
        <dbReference type="Pfam" id="PF01048"/>
    </source>
</evidence>
<keyword evidence="2 5" id="KW-0328">Glycosyltransferase</keyword>
<evidence type="ECO:0000256" key="4">
    <source>
        <dbReference type="ARBA" id="ARBA00048447"/>
    </source>
</evidence>
<gene>
    <name evidence="5 7" type="primary">deoD</name>
    <name evidence="7" type="ORF">EIO64_06495</name>
</gene>
<dbReference type="EC" id="2.4.2.1" evidence="5"/>
<dbReference type="HAMAP" id="MF_01627">
    <property type="entry name" value="Pur_nucleosid_phosp"/>
    <property type="match status" value="1"/>
</dbReference>
<evidence type="ECO:0000256" key="2">
    <source>
        <dbReference type="ARBA" id="ARBA00022676"/>
    </source>
</evidence>
<dbReference type="NCBIfam" id="TIGR00107">
    <property type="entry name" value="deoD"/>
    <property type="match status" value="1"/>
</dbReference>
<evidence type="ECO:0000313" key="8">
    <source>
        <dbReference type="Proteomes" id="UP000298642"/>
    </source>
</evidence>
<proteinExistence type="inferred from homology"/>
<feature type="binding site" evidence="5">
    <location>
        <position position="49"/>
    </location>
    <ligand>
        <name>phosphate</name>
        <dbReference type="ChEBI" id="CHEBI:43474"/>
        <note>ligand shared between dimeric partners</note>
    </ligand>
</feature>
<comment type="function">
    <text evidence="5">Catalyzes the reversible phosphorolytic breakdown of the N-glycosidic bond in the beta-(deoxy)ribonucleoside molecules, with the formation of the corresponding free purine bases and pentose-1-phosphate.</text>
</comment>
<comment type="caution">
    <text evidence="5">Lacks conserved residue(s) required for the propagation of feature annotation.</text>
</comment>
<organism evidence="7 8">
    <name type="scientific">Dysosmobacter welbionis</name>
    <dbReference type="NCBI Taxonomy" id="2093857"/>
    <lineage>
        <taxon>Bacteria</taxon>
        <taxon>Bacillati</taxon>
        <taxon>Bacillota</taxon>
        <taxon>Clostridia</taxon>
        <taxon>Eubacteriales</taxon>
        <taxon>Oscillospiraceae</taxon>
        <taxon>Dysosmobacter</taxon>
    </lineage>
</organism>
<dbReference type="Gene3D" id="3.40.50.1580">
    <property type="entry name" value="Nucleoside phosphorylase domain"/>
    <property type="match status" value="1"/>
</dbReference>
<evidence type="ECO:0000256" key="3">
    <source>
        <dbReference type="ARBA" id="ARBA00022679"/>
    </source>
</evidence>
<dbReference type="InterPro" id="IPR035994">
    <property type="entry name" value="Nucleoside_phosphorylase_sf"/>
</dbReference>
<evidence type="ECO:0000256" key="5">
    <source>
        <dbReference type="HAMAP-Rule" id="MF_01627"/>
    </source>
</evidence>
<dbReference type="InterPro" id="IPR000845">
    <property type="entry name" value="Nucleoside_phosphorylase_d"/>
</dbReference>
<comment type="catalytic activity">
    <reaction evidence="5">
        <text>a purine D-ribonucleoside + phosphate = a purine nucleobase + alpha-D-ribose 1-phosphate</text>
        <dbReference type="Rhea" id="RHEA:19805"/>
        <dbReference type="ChEBI" id="CHEBI:26386"/>
        <dbReference type="ChEBI" id="CHEBI:43474"/>
        <dbReference type="ChEBI" id="CHEBI:57720"/>
        <dbReference type="ChEBI" id="CHEBI:142355"/>
        <dbReference type="EC" id="2.4.2.1"/>
    </reaction>
</comment>
<dbReference type="InterPro" id="IPR018016">
    <property type="entry name" value="Nucleoside_phosphorylase_CS"/>
</dbReference>
<feature type="binding site" description="in other chain" evidence="5">
    <location>
        <begin position="185"/>
        <end position="187"/>
    </location>
    <ligand>
        <name>a purine D-ribonucleoside</name>
        <dbReference type="ChEBI" id="CHEBI:142355"/>
        <note>ligand shared between dimeric partners</note>
    </ligand>
</feature>
<dbReference type="CDD" id="cd09006">
    <property type="entry name" value="PNP_EcPNPI-like"/>
    <property type="match status" value="1"/>
</dbReference>
<dbReference type="PANTHER" id="PTHR43691:SF11">
    <property type="entry name" value="FI09636P-RELATED"/>
    <property type="match status" value="1"/>
</dbReference>
<dbReference type="GO" id="GO:0006218">
    <property type="term" value="P:uridine catabolic process"/>
    <property type="evidence" value="ECO:0007669"/>
    <property type="project" value="TreeGrafter"/>
</dbReference>
<feature type="domain" description="Nucleoside phosphorylase" evidence="6">
    <location>
        <begin position="21"/>
        <end position="235"/>
    </location>
</feature>
<sequence length="244" mass="26752">MAIKESPSASIAAEESQIAKAVLMPGDPLRAKYVADHYLEEVVCFNTVRNMLGYTGTYKGKRISVMGHGMGVPSMGIYSYELYQFFGVDTIIRIGSAGGIGDDVKVRDVVIALGASTNSHFADQYRFPGQLCATADFRLLRDAVETAEAMGVRADVGQVFTADQFYNDNPDAGAMYRKFGILALEMETAGLYWTAQRLGKRALSLLTISDHIFTGESLSAQERQDSFHEMMEIALETAWKSLEG</sequence>
<dbReference type="Pfam" id="PF01048">
    <property type="entry name" value="PNP_UDP_1"/>
    <property type="match status" value="1"/>
</dbReference>
<name>A0A4D7ATU2_9FIRM</name>
<reference evidence="8" key="1">
    <citation type="submission" date="2018-12" db="EMBL/GenBank/DDBJ databases">
        <title>Dusodibacter welbiota gen. nov., sp. nov., isolated from human faeces and emended description of the Oscillibacter genus.</title>
        <authorList>
            <person name="Le Roy T."/>
            <person name="Van der Smissen P."/>
            <person name="Delzenne N."/>
            <person name="Muccioli G."/>
            <person name="Collet J.F."/>
            <person name="Cani P.D."/>
        </authorList>
    </citation>
    <scope>NUCLEOTIDE SEQUENCE [LARGE SCALE GENOMIC DNA]</scope>
    <source>
        <strain evidence="8">J115</strain>
    </source>
</reference>
<accession>A0A4D7ATU2</accession>
<dbReference type="GO" id="GO:0005829">
    <property type="term" value="C:cytosol"/>
    <property type="evidence" value="ECO:0007669"/>
    <property type="project" value="TreeGrafter"/>
</dbReference>
<feature type="binding site" description="in other chain" evidence="5">
    <location>
        <begin position="209"/>
        <end position="210"/>
    </location>
    <ligand>
        <name>a purine D-ribonucleoside</name>
        <dbReference type="ChEBI" id="CHEBI:142355"/>
        <note>ligand shared between dimeric partners</note>
    </ligand>
</feature>
<evidence type="ECO:0000313" key="7">
    <source>
        <dbReference type="EMBL" id="QCI58920.1"/>
    </source>
</evidence>
<comment type="subunit">
    <text evidence="5">Homohexamer; trimer of homodimers.</text>
</comment>
<keyword evidence="3 5" id="KW-0808">Transferase</keyword>
<dbReference type="GO" id="GO:0004850">
    <property type="term" value="F:uridine phosphorylase activity"/>
    <property type="evidence" value="ECO:0007669"/>
    <property type="project" value="UniProtKB-EC"/>
</dbReference>
<dbReference type="Proteomes" id="UP000298642">
    <property type="component" value="Chromosome"/>
</dbReference>
<dbReference type="GeneID" id="89522185"/>
<comment type="catalytic activity">
    <reaction evidence="4">
        <text>uridine + phosphate = alpha-D-ribose 1-phosphate + uracil</text>
        <dbReference type="Rhea" id="RHEA:24388"/>
        <dbReference type="ChEBI" id="CHEBI:16704"/>
        <dbReference type="ChEBI" id="CHEBI:17568"/>
        <dbReference type="ChEBI" id="CHEBI:43474"/>
        <dbReference type="ChEBI" id="CHEBI:57720"/>
        <dbReference type="EC" id="2.4.2.3"/>
    </reaction>
</comment>
<dbReference type="EMBL" id="CP034413">
    <property type="protein sequence ID" value="QCI58920.1"/>
    <property type="molecule type" value="Genomic_DNA"/>
</dbReference>
<evidence type="ECO:0000256" key="1">
    <source>
        <dbReference type="ARBA" id="ARBA00010456"/>
    </source>
</evidence>
<dbReference type="GO" id="GO:0042278">
    <property type="term" value="P:purine nucleoside metabolic process"/>
    <property type="evidence" value="ECO:0007669"/>
    <property type="project" value="UniProtKB-UniRule"/>
</dbReference>
<dbReference type="PROSITE" id="PS01232">
    <property type="entry name" value="PNP_UDP_1"/>
    <property type="match status" value="1"/>
</dbReference>
<dbReference type="SUPFAM" id="SSF53167">
    <property type="entry name" value="Purine and uridine phosphorylases"/>
    <property type="match status" value="1"/>
</dbReference>
<dbReference type="NCBIfam" id="NF004489">
    <property type="entry name" value="PRK05819.1"/>
    <property type="match status" value="1"/>
</dbReference>
<comment type="catalytic activity">
    <reaction evidence="5">
        <text>a purine 2'-deoxy-D-ribonucleoside + phosphate = a purine nucleobase + 2-deoxy-alpha-D-ribose 1-phosphate</text>
        <dbReference type="Rhea" id="RHEA:36431"/>
        <dbReference type="ChEBI" id="CHEBI:26386"/>
        <dbReference type="ChEBI" id="CHEBI:43474"/>
        <dbReference type="ChEBI" id="CHEBI:57259"/>
        <dbReference type="ChEBI" id="CHEBI:142361"/>
        <dbReference type="EC" id="2.4.2.1"/>
    </reaction>
</comment>
<keyword evidence="8" id="KW-1185">Reference proteome</keyword>
<dbReference type="InterPro" id="IPR004402">
    <property type="entry name" value="DeoD-type"/>
</dbReference>
<dbReference type="PANTHER" id="PTHR43691">
    <property type="entry name" value="URIDINE PHOSPHORYLASE"/>
    <property type="match status" value="1"/>
</dbReference>
<protein>
    <recommendedName>
        <fullName evidence="5">Purine nucleoside phosphorylase DeoD-type</fullName>
        <shortName evidence="5">PNP</shortName>
        <ecNumber evidence="5">2.4.2.1</ecNumber>
    </recommendedName>
</protein>
<dbReference type="GO" id="GO:0004731">
    <property type="term" value="F:purine-nucleoside phosphorylase activity"/>
    <property type="evidence" value="ECO:0007669"/>
    <property type="project" value="UniProtKB-UniRule"/>
</dbReference>
<feature type="binding site" description="in other chain" evidence="5">
    <location>
        <begin position="93"/>
        <end position="96"/>
    </location>
    <ligand>
        <name>phosphate</name>
        <dbReference type="ChEBI" id="CHEBI:43474"/>
        <note>ligand shared between dimeric partners</note>
    </ligand>
</feature>
<comment type="similarity">
    <text evidence="1 5">Belongs to the PNP/UDP phosphorylase family.</text>
</comment>
<feature type="binding site" description="in other chain" evidence="5">
    <location>
        <position position="26"/>
    </location>
    <ligand>
        <name>phosphate</name>
        <dbReference type="ChEBI" id="CHEBI:43474"/>
        <note>ligand shared between dimeric partners</note>
    </ligand>
</feature>
<dbReference type="AlphaFoldDB" id="A0A4D7ATU2"/>